<name>A0A1I2CBT2_9GAMM</name>
<feature type="transmembrane region" description="Helical" evidence="9">
    <location>
        <begin position="250"/>
        <end position="274"/>
    </location>
</feature>
<dbReference type="Proteomes" id="UP000199477">
    <property type="component" value="Unassembled WGS sequence"/>
</dbReference>
<feature type="region of interest" description="Disordered" evidence="8">
    <location>
        <begin position="788"/>
        <end position="814"/>
    </location>
</feature>
<dbReference type="Gene3D" id="1.10.287.1260">
    <property type="match status" value="1"/>
</dbReference>
<accession>A0A1I2CBT2</accession>
<evidence type="ECO:0000256" key="8">
    <source>
        <dbReference type="SAM" id="MobiDB-lite"/>
    </source>
</evidence>
<evidence type="ECO:0000259" key="11">
    <source>
        <dbReference type="Pfam" id="PF00924"/>
    </source>
</evidence>
<gene>
    <name evidence="13" type="ORF">SAMN02799615_01423</name>
</gene>
<feature type="transmembrane region" description="Helical" evidence="9">
    <location>
        <begin position="577"/>
        <end position="598"/>
    </location>
</feature>
<dbReference type="AlphaFoldDB" id="A0A1I2CBT2"/>
<feature type="transmembrane region" description="Helical" evidence="9">
    <location>
        <begin position="335"/>
        <end position="355"/>
    </location>
</feature>
<dbReference type="InterPro" id="IPR006685">
    <property type="entry name" value="MscS_channel_2nd"/>
</dbReference>
<feature type="transmembrane region" description="Helical" evidence="9">
    <location>
        <begin position="539"/>
        <end position="556"/>
    </location>
</feature>
<reference evidence="14" key="1">
    <citation type="submission" date="2016-10" db="EMBL/GenBank/DDBJ databases">
        <authorList>
            <person name="Varghese N."/>
            <person name="Submissions S."/>
        </authorList>
    </citation>
    <scope>NUCLEOTIDE SEQUENCE [LARGE SCALE GENOMIC DNA]</scope>
    <source>
        <strain evidence="14">UNC178MFTsu3.1</strain>
    </source>
</reference>
<dbReference type="Gene3D" id="3.30.70.100">
    <property type="match status" value="1"/>
</dbReference>
<dbReference type="GO" id="GO:0008381">
    <property type="term" value="F:mechanosensitive monoatomic ion channel activity"/>
    <property type="evidence" value="ECO:0007669"/>
    <property type="project" value="UniProtKB-ARBA"/>
</dbReference>
<dbReference type="InterPro" id="IPR022249">
    <property type="entry name" value="DUF3772"/>
</dbReference>
<dbReference type="GO" id="GO:0005886">
    <property type="term" value="C:plasma membrane"/>
    <property type="evidence" value="ECO:0007669"/>
    <property type="project" value="UniProtKB-SubCell"/>
</dbReference>
<feature type="transmembrane region" description="Helical" evidence="9">
    <location>
        <begin position="361"/>
        <end position="380"/>
    </location>
</feature>
<dbReference type="InterPro" id="IPR011014">
    <property type="entry name" value="MscS_channel_TM-2"/>
</dbReference>
<evidence type="ECO:0000256" key="9">
    <source>
        <dbReference type="SAM" id="Phobius"/>
    </source>
</evidence>
<dbReference type="SUPFAM" id="SSF50182">
    <property type="entry name" value="Sm-like ribonucleoproteins"/>
    <property type="match status" value="1"/>
</dbReference>
<evidence type="ECO:0000256" key="6">
    <source>
        <dbReference type="ARBA" id="ARBA00023136"/>
    </source>
</evidence>
<comment type="subcellular location">
    <subcellularLocation>
        <location evidence="1">Cell membrane</location>
        <topology evidence="1">Multi-pass membrane protein</topology>
    </subcellularLocation>
</comment>
<evidence type="ECO:0000259" key="12">
    <source>
        <dbReference type="Pfam" id="PF12607"/>
    </source>
</evidence>
<dbReference type="PANTHER" id="PTHR30347:SF9">
    <property type="entry name" value="MINICONDUCTANCE MECHANOSENSITIVE CHANNEL MSCM"/>
    <property type="match status" value="1"/>
</dbReference>
<organism evidence="13 14">
    <name type="scientific">Dyella marensis</name>
    <dbReference type="NCBI Taxonomy" id="500610"/>
    <lineage>
        <taxon>Bacteria</taxon>
        <taxon>Pseudomonadati</taxon>
        <taxon>Pseudomonadota</taxon>
        <taxon>Gammaproteobacteria</taxon>
        <taxon>Lysobacterales</taxon>
        <taxon>Rhodanobacteraceae</taxon>
        <taxon>Dyella</taxon>
    </lineage>
</organism>
<dbReference type="Pfam" id="PF12607">
    <property type="entry name" value="DUF3772"/>
    <property type="match status" value="1"/>
</dbReference>
<dbReference type="SUPFAM" id="SSF82861">
    <property type="entry name" value="Mechanosensitive channel protein MscS (YggB), transmembrane region"/>
    <property type="match status" value="1"/>
</dbReference>
<evidence type="ECO:0000256" key="2">
    <source>
        <dbReference type="ARBA" id="ARBA00008017"/>
    </source>
</evidence>
<dbReference type="InterPro" id="IPR023408">
    <property type="entry name" value="MscS_beta-dom_sf"/>
</dbReference>
<protein>
    <submittedName>
        <fullName evidence="13">Small-conductance mechanosensitive channel</fullName>
    </submittedName>
</protein>
<feature type="domain" description="DUF3772" evidence="12">
    <location>
        <begin position="132"/>
        <end position="194"/>
    </location>
</feature>
<evidence type="ECO:0000256" key="4">
    <source>
        <dbReference type="ARBA" id="ARBA00022692"/>
    </source>
</evidence>
<proteinExistence type="inferred from homology"/>
<evidence type="ECO:0000313" key="13">
    <source>
        <dbReference type="EMBL" id="SFE65120.1"/>
    </source>
</evidence>
<evidence type="ECO:0000313" key="14">
    <source>
        <dbReference type="Proteomes" id="UP000199477"/>
    </source>
</evidence>
<evidence type="ECO:0000256" key="1">
    <source>
        <dbReference type="ARBA" id="ARBA00004651"/>
    </source>
</evidence>
<feature type="transmembrane region" description="Helical" evidence="9">
    <location>
        <begin position="486"/>
        <end position="506"/>
    </location>
</feature>
<evidence type="ECO:0000256" key="7">
    <source>
        <dbReference type="SAM" id="Coils"/>
    </source>
</evidence>
<keyword evidence="5 9" id="KW-1133">Transmembrane helix</keyword>
<feature type="transmembrane region" description="Helical" evidence="9">
    <location>
        <begin position="604"/>
        <end position="624"/>
    </location>
</feature>
<feature type="transmembrane region" description="Helical" evidence="9">
    <location>
        <begin position="286"/>
        <end position="309"/>
    </location>
</feature>
<dbReference type="SUPFAM" id="SSF82689">
    <property type="entry name" value="Mechanosensitive channel protein MscS (YggB), C-terminal domain"/>
    <property type="match status" value="1"/>
</dbReference>
<dbReference type="PANTHER" id="PTHR30347">
    <property type="entry name" value="POTASSIUM CHANNEL RELATED"/>
    <property type="match status" value="1"/>
</dbReference>
<dbReference type="Pfam" id="PF00924">
    <property type="entry name" value="MS_channel_2nd"/>
    <property type="match status" value="1"/>
</dbReference>
<comment type="similarity">
    <text evidence="2">Belongs to the MscS (TC 1.A.23) family.</text>
</comment>
<evidence type="ECO:0000256" key="3">
    <source>
        <dbReference type="ARBA" id="ARBA00022475"/>
    </source>
</evidence>
<feature type="transmembrane region" description="Helical" evidence="9">
    <location>
        <begin position="210"/>
        <end position="229"/>
    </location>
</feature>
<feature type="coiled-coil region" evidence="7">
    <location>
        <begin position="39"/>
        <end position="84"/>
    </location>
</feature>
<dbReference type="EMBL" id="FONH01000003">
    <property type="protein sequence ID" value="SFE65120.1"/>
    <property type="molecule type" value="Genomic_DNA"/>
</dbReference>
<evidence type="ECO:0000256" key="10">
    <source>
        <dbReference type="SAM" id="SignalP"/>
    </source>
</evidence>
<keyword evidence="7" id="KW-0175">Coiled coil</keyword>
<dbReference type="InterPro" id="IPR010920">
    <property type="entry name" value="LSM_dom_sf"/>
</dbReference>
<dbReference type="Gene3D" id="2.30.30.60">
    <property type="match status" value="1"/>
</dbReference>
<sequence length="814" mass="86366">MSILFRIALILSLAIGSGSLALAQDAPDTPAPAAAPVTVDQLNSQLEQLRQSVADTDKLGDAALQDLRVRSQALQQQADQLVASLSPQSDALKAKLDVLGPAPDKGQPAEPPEVANQRRQLSKDKADLDAQVKQAKTVSLESAQLFGQISALRRQLFEARLSQRTSSPLSLAFWSSLSRNAPDDRAGLAELGRDTWTAVSKAWQPGNRTPFFICLIAAAALFSVGRRALEHALLRLTTDRMPAGHLRRSALALFITLGTTLTFGFAAYLLYLALDWNGTLGEEIGGLAASLVIFAWIAAYIAGLGRALLSAGRPSWRVPALSDDLARRLRPFPPLLAWCALLLALAERVTVQVSASLSATVAVNGLLALLVTGLIAAALMRMGRARRALLAAGTAPGKRPLWVGLLVAAAFAGVITVFLSLVTGYIAFAFFEAKAMLRGGVIVGSVYLLMHLLNDVFETVFSPDSRSGLRLQESFGVSPVRLEQTAVVLSGVSRAFLLLLAIPLLLAPYGAGPEELLARGGQLFAVRSIGTLPIVPGNIFKALVVLVAGVAVMRIVKRWLSQRLLPKTALEPGMQMSIVTLLGYVCGVLVFVLVLATLKVDLQSITWVASALSVGIGFGLQAIVQNFISGLILLAERPVKVGDWVSLPGAGVEGDIKRINVRATEIQQGDRSTVIVPNSQLITQNVRNVTQAGALGRVQIRLPMPLSTEAGKARKVLLGVMGEHPSTLETPKPSVQLDTVDGGSLIFVCTAYVGSPREVAAVKSDLLFDMLDKLAAAQLPMSTPQDMVLRRPAPEPRTGVDVQAAPPGPVPPAT</sequence>
<keyword evidence="14" id="KW-1185">Reference proteome</keyword>
<feature type="chain" id="PRO_5011733051" evidence="10">
    <location>
        <begin position="24"/>
        <end position="814"/>
    </location>
</feature>
<dbReference type="InterPro" id="IPR011066">
    <property type="entry name" value="MscS_channel_C_sf"/>
</dbReference>
<keyword evidence="10" id="KW-0732">Signal</keyword>
<dbReference type="InterPro" id="IPR052702">
    <property type="entry name" value="MscS-like_channel"/>
</dbReference>
<keyword evidence="6 9" id="KW-0472">Membrane</keyword>
<keyword evidence="4 9" id="KW-0812">Transmembrane</keyword>
<feature type="region of interest" description="Disordered" evidence="8">
    <location>
        <begin position="98"/>
        <end position="127"/>
    </location>
</feature>
<dbReference type="STRING" id="500610.SAMN02799615_01423"/>
<keyword evidence="3" id="KW-1003">Cell membrane</keyword>
<feature type="transmembrane region" description="Helical" evidence="9">
    <location>
        <begin position="401"/>
        <end position="431"/>
    </location>
</feature>
<feature type="signal peptide" evidence="10">
    <location>
        <begin position="1"/>
        <end position="23"/>
    </location>
</feature>
<dbReference type="RefSeq" id="WP_081805239.1">
    <property type="nucleotide sequence ID" value="NZ_FONH01000003.1"/>
</dbReference>
<evidence type="ECO:0000256" key="5">
    <source>
        <dbReference type="ARBA" id="ARBA00022989"/>
    </source>
</evidence>
<feature type="domain" description="Mechanosensitive ion channel MscS" evidence="11">
    <location>
        <begin position="623"/>
        <end position="690"/>
    </location>
</feature>